<keyword evidence="3" id="KW-1185">Reference proteome</keyword>
<dbReference type="InterPro" id="IPR003309">
    <property type="entry name" value="SCAN_dom"/>
</dbReference>
<dbReference type="GeneTree" id="ENSGT00960000189285"/>
<feature type="domain" description="SCAN box" evidence="1">
    <location>
        <begin position="19"/>
        <end position="95"/>
    </location>
</feature>
<dbReference type="InterPro" id="IPR038269">
    <property type="entry name" value="SCAN_sf"/>
</dbReference>
<reference evidence="2" key="1">
    <citation type="submission" date="2025-08" db="UniProtKB">
        <authorList>
            <consortium name="Ensembl"/>
        </authorList>
    </citation>
    <scope>IDENTIFICATION</scope>
</reference>
<dbReference type="Proteomes" id="UP000594220">
    <property type="component" value="Unplaced"/>
</dbReference>
<dbReference type="PANTHER" id="PTHR46888">
    <property type="entry name" value="ZINC KNUCKLE DOMAINCONTAINING PROTEIN-RELATED"/>
    <property type="match status" value="1"/>
</dbReference>
<reference evidence="2" key="2">
    <citation type="submission" date="2025-09" db="UniProtKB">
        <authorList>
            <consortium name="Ensembl"/>
        </authorList>
    </citation>
    <scope>IDENTIFICATION</scope>
</reference>
<accession>A0A7M4E7Q3</accession>
<dbReference type="PROSITE" id="PS50804">
    <property type="entry name" value="SCAN_BOX"/>
    <property type="match status" value="1"/>
</dbReference>
<organism evidence="2 3">
    <name type="scientific">Crocodylus porosus</name>
    <name type="common">Saltwater crocodile</name>
    <name type="synonym">Estuarine crocodile</name>
    <dbReference type="NCBI Taxonomy" id="8502"/>
    <lineage>
        <taxon>Eukaryota</taxon>
        <taxon>Metazoa</taxon>
        <taxon>Chordata</taxon>
        <taxon>Craniata</taxon>
        <taxon>Vertebrata</taxon>
        <taxon>Euteleostomi</taxon>
        <taxon>Archelosauria</taxon>
        <taxon>Archosauria</taxon>
        <taxon>Crocodylia</taxon>
        <taxon>Longirostres</taxon>
        <taxon>Crocodylidae</taxon>
        <taxon>Crocodylus</taxon>
    </lineage>
</organism>
<sequence length="134" mass="15580">ERVKAEILQRLDITPEKHRQAFRGNKTKGEKSPKMLWHSLRDEMMKWLRPAETTKEEICDQVLLEQFLMDLEDDTQQWVRCHGPTTSLQALQLAEQYTAAQAGWRPGSPGLCCVQHPLQDPCCTWHPLQTSWIV</sequence>
<proteinExistence type="predicted"/>
<protein>
    <recommendedName>
        <fullName evidence="1">SCAN box domain-containing protein</fullName>
    </recommendedName>
</protein>
<evidence type="ECO:0000313" key="3">
    <source>
        <dbReference type="Proteomes" id="UP000594220"/>
    </source>
</evidence>
<evidence type="ECO:0000313" key="2">
    <source>
        <dbReference type="Ensembl" id="ENSCPRP00005005296.1"/>
    </source>
</evidence>
<evidence type="ECO:0000259" key="1">
    <source>
        <dbReference type="PROSITE" id="PS50804"/>
    </source>
</evidence>
<dbReference type="Gene3D" id="1.10.4020.10">
    <property type="entry name" value="DNA breaking-rejoining enzymes"/>
    <property type="match status" value="1"/>
</dbReference>
<name>A0A7M4E7Q3_CROPO</name>
<dbReference type="PANTHER" id="PTHR46888:SF1">
    <property type="entry name" value="RIBONUCLEASE H"/>
    <property type="match status" value="1"/>
</dbReference>
<dbReference type="Ensembl" id="ENSCPRT00005006207.1">
    <property type="protein sequence ID" value="ENSCPRP00005005296.1"/>
    <property type="gene ID" value="ENSCPRG00005003803.1"/>
</dbReference>
<dbReference type="AlphaFoldDB" id="A0A7M4E7Q3"/>
<dbReference type="OMA" id="QELSHRW"/>
<dbReference type="SUPFAM" id="SSF47353">
    <property type="entry name" value="Retrovirus capsid dimerization domain-like"/>
    <property type="match status" value="1"/>
</dbReference>
<dbReference type="SMART" id="SM00431">
    <property type="entry name" value="SCAN"/>
    <property type="match status" value="1"/>
</dbReference>
<dbReference type="Pfam" id="PF02023">
    <property type="entry name" value="SCAN"/>
    <property type="match status" value="1"/>
</dbReference>